<evidence type="ECO:0000256" key="2">
    <source>
        <dbReference type="ARBA" id="ARBA00008985"/>
    </source>
</evidence>
<dbReference type="InterPro" id="IPR039733">
    <property type="entry name" value="NTAQ1"/>
</dbReference>
<dbReference type="InterPro" id="IPR037132">
    <property type="entry name" value="N_Gln_amidohydro_ab_roll_sf"/>
</dbReference>
<evidence type="ECO:0000313" key="10">
    <source>
        <dbReference type="EMBL" id="CAI9552095.1"/>
    </source>
</evidence>
<dbReference type="EMBL" id="CATNWA010006430">
    <property type="protein sequence ID" value="CAI9552095.1"/>
    <property type="molecule type" value="Genomic_DNA"/>
</dbReference>
<evidence type="ECO:0000259" key="9">
    <source>
        <dbReference type="Pfam" id="PF09764"/>
    </source>
</evidence>
<dbReference type="Pfam" id="PF09764">
    <property type="entry name" value="Nt_Gln_amidase"/>
    <property type="match status" value="1"/>
</dbReference>
<reference evidence="10" key="1">
    <citation type="submission" date="2023-05" db="EMBL/GenBank/DDBJ databases">
        <authorList>
            <person name="Stuckert A."/>
        </authorList>
    </citation>
    <scope>NUCLEOTIDE SEQUENCE</scope>
</reference>
<keyword evidence="6 8" id="KW-0378">Hydrolase</keyword>
<dbReference type="PANTHER" id="PTHR13035">
    <property type="entry name" value="PROTEIN N-TERMINAL GLUTAMINE AMIDOHYDROLASE"/>
    <property type="match status" value="1"/>
</dbReference>
<name>A0ABN9BWI6_9NEOB</name>
<dbReference type="InterPro" id="IPR023128">
    <property type="entry name" value="Prot_N_Gln_amidohydro_ab_roll"/>
</dbReference>
<accession>A0ABN9BWI6</accession>
<evidence type="ECO:0000256" key="6">
    <source>
        <dbReference type="ARBA" id="ARBA00022801"/>
    </source>
</evidence>
<comment type="caution">
    <text evidence="10">The sequence shown here is derived from an EMBL/GenBank/DDBJ whole genome shotgun (WGS) entry which is preliminary data.</text>
</comment>
<comment type="subunit">
    <text evidence="3 8">Monomer.</text>
</comment>
<dbReference type="Proteomes" id="UP001162483">
    <property type="component" value="Unassembled WGS sequence"/>
</dbReference>
<evidence type="ECO:0000256" key="1">
    <source>
        <dbReference type="ARBA" id="ARBA00002022"/>
    </source>
</evidence>
<proteinExistence type="inferred from homology"/>
<evidence type="ECO:0000256" key="7">
    <source>
        <dbReference type="ARBA" id="ARBA00048768"/>
    </source>
</evidence>
<evidence type="ECO:0000256" key="4">
    <source>
        <dbReference type="ARBA" id="ARBA00012718"/>
    </source>
</evidence>
<evidence type="ECO:0000256" key="8">
    <source>
        <dbReference type="RuleBase" id="RU367082"/>
    </source>
</evidence>
<dbReference type="PANTHER" id="PTHR13035:SF0">
    <property type="entry name" value="PROTEIN N-TERMINAL GLUTAMINE AMIDOHYDROLASE"/>
    <property type="match status" value="1"/>
</dbReference>
<sequence>MQHINFLLLHSEENVWKLCEHIRDQSERPLQEFYAVFLSNEKRMIPIWKQQCGRRDEPVIWDYHVILLHVCSGGQRLIYDLDSVLPFPCPCELYVKEALRSDQNIRKDFRRKLRLIRADEFLQTFASDRSHMKDADNKWKKPPPPYPCIRTAESSMNLDDFISMDPAVGYGKVYTLEEFTERFSTPL</sequence>
<dbReference type="Gene3D" id="3.10.620.10">
    <property type="entry name" value="Protein N-terminal glutamine amidohydrolase, alpha beta roll"/>
    <property type="match status" value="1"/>
</dbReference>
<comment type="function">
    <text evidence="1">Mediates the side-chain deamidation of N-terminal glutamine residues to glutamate, an important step in N-end rule pathway of protein degradation. Conversion of the resulting N-terminal glutamine to glutamate renders the protein susceptible to arginylation, polyubiquitination and degradation as specified by the N-end rule. Does not act on substrates with internal or C-terminal glutamine and does not act on non-glutamine residues in any position. Does not deaminate acetylated N-terminal glutamine. With the exception of proline, all tested second-position residues on substrate peptides do not greatly influence the activity. In contrast, a proline at position 2, virtually abolishes deamidation of N-terminal glutamine.</text>
</comment>
<evidence type="ECO:0000256" key="3">
    <source>
        <dbReference type="ARBA" id="ARBA00011245"/>
    </source>
</evidence>
<evidence type="ECO:0000256" key="5">
    <source>
        <dbReference type="ARBA" id="ARBA00021247"/>
    </source>
</evidence>
<organism evidence="10 11">
    <name type="scientific">Staurois parvus</name>
    <dbReference type="NCBI Taxonomy" id="386267"/>
    <lineage>
        <taxon>Eukaryota</taxon>
        <taxon>Metazoa</taxon>
        <taxon>Chordata</taxon>
        <taxon>Craniata</taxon>
        <taxon>Vertebrata</taxon>
        <taxon>Euteleostomi</taxon>
        <taxon>Amphibia</taxon>
        <taxon>Batrachia</taxon>
        <taxon>Anura</taxon>
        <taxon>Neobatrachia</taxon>
        <taxon>Ranoidea</taxon>
        <taxon>Ranidae</taxon>
        <taxon>Staurois</taxon>
    </lineage>
</organism>
<protein>
    <recommendedName>
        <fullName evidence="5 8">Protein N-terminal glutamine amidohydrolase</fullName>
        <ecNumber evidence="4 8">3.5.1.122</ecNumber>
    </recommendedName>
    <alternativeName>
        <fullName evidence="8">Protein NH2-terminal glutamine deamidase</fullName>
    </alternativeName>
</protein>
<comment type="similarity">
    <text evidence="2 8">Belongs to the NTAQ1 family.</text>
</comment>
<dbReference type="EC" id="3.5.1.122" evidence="4 8"/>
<evidence type="ECO:0000313" key="11">
    <source>
        <dbReference type="Proteomes" id="UP001162483"/>
    </source>
</evidence>
<gene>
    <name evidence="10" type="ORF">SPARVUS_LOCUS3831475</name>
</gene>
<feature type="domain" description="Protein N-terminal glutamine amidohydrolase alpha beta roll" evidence="9">
    <location>
        <begin position="10"/>
        <end position="183"/>
    </location>
</feature>
<comment type="catalytic activity">
    <reaction evidence="7 8">
        <text>N-terminal L-glutaminyl-[protein] + H2O = N-terminal L-glutamyl-[protein] + NH4(+)</text>
        <dbReference type="Rhea" id="RHEA:50680"/>
        <dbReference type="Rhea" id="RHEA-COMP:12668"/>
        <dbReference type="Rhea" id="RHEA-COMP:12777"/>
        <dbReference type="ChEBI" id="CHEBI:15377"/>
        <dbReference type="ChEBI" id="CHEBI:28938"/>
        <dbReference type="ChEBI" id="CHEBI:64721"/>
        <dbReference type="ChEBI" id="CHEBI:64722"/>
        <dbReference type="EC" id="3.5.1.122"/>
    </reaction>
</comment>
<keyword evidence="11" id="KW-1185">Reference proteome</keyword>